<reference evidence="1" key="2">
    <citation type="journal article" date="2015" name="Data Brief">
        <title>Shoot transcriptome of the giant reed, Arundo donax.</title>
        <authorList>
            <person name="Barrero R.A."/>
            <person name="Guerrero F.D."/>
            <person name="Moolhuijzen P."/>
            <person name="Goolsby J.A."/>
            <person name="Tidwell J."/>
            <person name="Bellgard S.E."/>
            <person name="Bellgard M.I."/>
        </authorList>
    </citation>
    <scope>NUCLEOTIDE SEQUENCE</scope>
    <source>
        <tissue evidence="1">Shoot tissue taken approximately 20 cm above the soil surface</tissue>
    </source>
</reference>
<accession>A0A0A9CB73</accession>
<protein>
    <submittedName>
        <fullName evidence="1">Uncharacterized protein</fullName>
    </submittedName>
</protein>
<reference evidence="1" key="1">
    <citation type="submission" date="2014-09" db="EMBL/GenBank/DDBJ databases">
        <authorList>
            <person name="Magalhaes I.L.F."/>
            <person name="Oliveira U."/>
            <person name="Santos F.R."/>
            <person name="Vidigal T.H.D.A."/>
            <person name="Brescovit A.D."/>
            <person name="Santos A.J."/>
        </authorList>
    </citation>
    <scope>NUCLEOTIDE SEQUENCE</scope>
    <source>
        <tissue evidence="1">Shoot tissue taken approximately 20 cm above the soil surface</tissue>
    </source>
</reference>
<dbReference type="AlphaFoldDB" id="A0A0A9CB73"/>
<proteinExistence type="predicted"/>
<dbReference type="EMBL" id="GBRH01229128">
    <property type="protein sequence ID" value="JAD68767.1"/>
    <property type="molecule type" value="Transcribed_RNA"/>
</dbReference>
<organism evidence="1">
    <name type="scientific">Arundo donax</name>
    <name type="common">Giant reed</name>
    <name type="synonym">Donax arundinaceus</name>
    <dbReference type="NCBI Taxonomy" id="35708"/>
    <lineage>
        <taxon>Eukaryota</taxon>
        <taxon>Viridiplantae</taxon>
        <taxon>Streptophyta</taxon>
        <taxon>Embryophyta</taxon>
        <taxon>Tracheophyta</taxon>
        <taxon>Spermatophyta</taxon>
        <taxon>Magnoliopsida</taxon>
        <taxon>Liliopsida</taxon>
        <taxon>Poales</taxon>
        <taxon>Poaceae</taxon>
        <taxon>PACMAD clade</taxon>
        <taxon>Arundinoideae</taxon>
        <taxon>Arundineae</taxon>
        <taxon>Arundo</taxon>
    </lineage>
</organism>
<sequence>MAVRLLQTHDVSDLCIGKPPLRWLPPSSTVADAIAELVGGSSRGPDAAVAVWDGKEGSDVAGRVCMADVLLFLCADGNLASPAAALQASLSDLLAAGAPPVRRIEPDARLHVYLAWTDMCAVSD</sequence>
<name>A0A0A9CB73_ARUDO</name>
<evidence type="ECO:0000313" key="1">
    <source>
        <dbReference type="EMBL" id="JAD68767.1"/>
    </source>
</evidence>